<dbReference type="PROSITE" id="PS51257">
    <property type="entry name" value="PROKAR_LIPOPROTEIN"/>
    <property type="match status" value="1"/>
</dbReference>
<feature type="transmembrane region" description="Helical" evidence="1">
    <location>
        <begin position="38"/>
        <end position="57"/>
    </location>
</feature>
<keyword evidence="1" id="KW-0472">Membrane</keyword>
<evidence type="ECO:0000313" key="3">
    <source>
        <dbReference type="EMBL" id="NVN41669.1"/>
    </source>
</evidence>
<keyword evidence="1" id="KW-0812">Transmembrane</keyword>
<dbReference type="RefSeq" id="WP_176614549.1">
    <property type="nucleotide sequence ID" value="NZ_JABXXR010000163.1"/>
</dbReference>
<dbReference type="PANTHER" id="PTHR36698:SF2">
    <property type="entry name" value="MCE_MLAD DOMAIN-CONTAINING PROTEIN"/>
    <property type="match status" value="1"/>
</dbReference>
<protein>
    <submittedName>
        <fullName evidence="3">MCE family protein</fullName>
    </submittedName>
</protein>
<accession>A0A850PGA7</accession>
<proteinExistence type="predicted"/>
<dbReference type="InterPro" id="IPR003399">
    <property type="entry name" value="Mce/MlaD"/>
</dbReference>
<evidence type="ECO:0000259" key="2">
    <source>
        <dbReference type="Pfam" id="PF02470"/>
    </source>
</evidence>
<keyword evidence="4" id="KW-1185">Reference proteome</keyword>
<dbReference type="AlphaFoldDB" id="A0A850PGA7"/>
<comment type="caution">
    <text evidence="3">The sequence shown here is derived from an EMBL/GenBank/DDBJ whole genome shotgun (WGS) entry which is preliminary data.</text>
</comment>
<dbReference type="EMBL" id="JABXXR010000163">
    <property type="protein sequence ID" value="NVN41669.1"/>
    <property type="molecule type" value="Genomic_DNA"/>
</dbReference>
<feature type="domain" description="Mce/MlaD" evidence="2">
    <location>
        <begin position="45"/>
        <end position="134"/>
    </location>
</feature>
<dbReference type="Pfam" id="PF02470">
    <property type="entry name" value="MlaD"/>
    <property type="match status" value="1"/>
</dbReference>
<name>A0A850PGA7_9PROT</name>
<evidence type="ECO:0000256" key="1">
    <source>
        <dbReference type="SAM" id="Phobius"/>
    </source>
</evidence>
<dbReference type="Proteomes" id="UP000585665">
    <property type="component" value="Unassembled WGS sequence"/>
</dbReference>
<gene>
    <name evidence="3" type="ORF">HUK82_14000</name>
</gene>
<reference evidence="3 4" key="1">
    <citation type="submission" date="2020-06" db="EMBL/GenBank/DDBJ databases">
        <title>Description of novel acetic acid bacteria.</title>
        <authorList>
            <person name="Sombolestani A."/>
        </authorList>
    </citation>
    <scope>NUCLEOTIDE SEQUENCE [LARGE SCALE GENOMIC DNA]</scope>
    <source>
        <strain evidence="3 4">LMG 27010</strain>
    </source>
</reference>
<organism evidence="3 4">
    <name type="scientific">Ameyamaea chiangmaiensis</name>
    <dbReference type="NCBI Taxonomy" id="442969"/>
    <lineage>
        <taxon>Bacteria</taxon>
        <taxon>Pseudomonadati</taxon>
        <taxon>Pseudomonadota</taxon>
        <taxon>Alphaproteobacteria</taxon>
        <taxon>Acetobacterales</taxon>
        <taxon>Acetobacteraceae</taxon>
        <taxon>Ameyamaea</taxon>
    </lineage>
</organism>
<dbReference type="PANTHER" id="PTHR36698">
    <property type="entry name" value="BLL5892 PROTEIN"/>
    <property type="match status" value="1"/>
</dbReference>
<keyword evidence="1" id="KW-1133">Transmembrane helix</keyword>
<evidence type="ECO:0000313" key="4">
    <source>
        <dbReference type="Proteomes" id="UP000585665"/>
    </source>
</evidence>
<sequence length="315" mass="33266">MDKHQTTIGAFVLGSMALLLACLIFFGKFQPFRTTQHAFSVFPGSAAGLTVGAAVTFRGVTVGSVRSVSIAYDPATNTAFIPVEMDLTPERLKLTPDASGGSTPTMAGMVARGLRAELNVQSFVTGQSNVNLDFAPKSAAILHPNLGSGIEIPSRASDIERMKQTLTQLPLKQTVDEAQAAIVSVRALADELRSTVPPLTNSLKETSDSTRAAIEDLRGHLDETLASVARLADHGTTQLDARGADLHTLLARTDASLQRADAILAHVATMTSPRSSERADLASALRDIAASAAALRGFASDVERNPQLLLTGRRP</sequence>
<feature type="transmembrane region" description="Helical" evidence="1">
    <location>
        <begin position="6"/>
        <end position="26"/>
    </location>
</feature>